<dbReference type="InterPro" id="IPR001633">
    <property type="entry name" value="EAL_dom"/>
</dbReference>
<dbReference type="SMART" id="SM00065">
    <property type="entry name" value="GAF"/>
    <property type="match status" value="1"/>
</dbReference>
<dbReference type="EMBL" id="CP046052">
    <property type="protein sequence ID" value="QGM46585.1"/>
    <property type="molecule type" value="Genomic_DNA"/>
</dbReference>
<feature type="domain" description="PAC" evidence="2">
    <location>
        <begin position="442"/>
        <end position="494"/>
    </location>
</feature>
<dbReference type="InterPro" id="IPR052155">
    <property type="entry name" value="Biofilm_reg_signaling"/>
</dbReference>
<dbReference type="InterPro" id="IPR013656">
    <property type="entry name" value="PAS_4"/>
</dbReference>
<evidence type="ECO:0000259" key="4">
    <source>
        <dbReference type="PROSITE" id="PS50887"/>
    </source>
</evidence>
<feature type="domain" description="PAC" evidence="2">
    <location>
        <begin position="564"/>
        <end position="616"/>
    </location>
</feature>
<protein>
    <submittedName>
        <fullName evidence="5">EAL domain-containing protein</fullName>
    </submittedName>
</protein>
<evidence type="ECO:0000313" key="5">
    <source>
        <dbReference type="EMBL" id="QGM46585.1"/>
    </source>
</evidence>
<dbReference type="InterPro" id="IPR000160">
    <property type="entry name" value="GGDEF_dom"/>
</dbReference>
<dbReference type="FunFam" id="3.30.70.270:FF:000001">
    <property type="entry name" value="Diguanylate cyclase domain protein"/>
    <property type="match status" value="1"/>
</dbReference>
<dbReference type="PANTHER" id="PTHR44757:SF2">
    <property type="entry name" value="BIOFILM ARCHITECTURE MAINTENANCE PROTEIN MBAA"/>
    <property type="match status" value="1"/>
</dbReference>
<evidence type="ECO:0000313" key="6">
    <source>
        <dbReference type="Proteomes" id="UP000309061"/>
    </source>
</evidence>
<feature type="domain" description="PAC" evidence="2">
    <location>
        <begin position="163"/>
        <end position="213"/>
    </location>
</feature>
<dbReference type="InterPro" id="IPR003018">
    <property type="entry name" value="GAF"/>
</dbReference>
<dbReference type="SMART" id="SM00267">
    <property type="entry name" value="GGDEF"/>
    <property type="match status" value="1"/>
</dbReference>
<dbReference type="PROSITE" id="PS50112">
    <property type="entry name" value="PAS"/>
    <property type="match status" value="3"/>
</dbReference>
<feature type="domain" description="EAL" evidence="3">
    <location>
        <begin position="791"/>
        <end position="1049"/>
    </location>
</feature>
<dbReference type="NCBIfam" id="TIGR00254">
    <property type="entry name" value="GGDEF"/>
    <property type="match status" value="1"/>
</dbReference>
<dbReference type="KEGG" id="mhey:H2LOC_013260"/>
<evidence type="ECO:0000259" key="2">
    <source>
        <dbReference type="PROSITE" id="PS50113"/>
    </source>
</evidence>
<dbReference type="OrthoDB" id="9814202at2"/>
<dbReference type="AlphaFoldDB" id="A0A6B8KHX9"/>
<feature type="domain" description="PAS" evidence="1">
    <location>
        <begin position="365"/>
        <end position="413"/>
    </location>
</feature>
<dbReference type="Pfam" id="PF00990">
    <property type="entry name" value="GGDEF"/>
    <property type="match status" value="1"/>
</dbReference>
<dbReference type="Gene3D" id="3.30.70.270">
    <property type="match status" value="1"/>
</dbReference>
<keyword evidence="6" id="KW-1185">Reference proteome</keyword>
<dbReference type="PROSITE" id="PS50113">
    <property type="entry name" value="PAC"/>
    <property type="match status" value="3"/>
</dbReference>
<dbReference type="InterPro" id="IPR043128">
    <property type="entry name" value="Rev_trsase/Diguanyl_cyclase"/>
</dbReference>
<dbReference type="SMART" id="SM00052">
    <property type="entry name" value="EAL"/>
    <property type="match status" value="1"/>
</dbReference>
<dbReference type="PANTHER" id="PTHR44757">
    <property type="entry name" value="DIGUANYLATE CYCLASE DGCP"/>
    <property type="match status" value="1"/>
</dbReference>
<dbReference type="Gene3D" id="3.30.450.20">
    <property type="entry name" value="PAS domain"/>
    <property type="match status" value="3"/>
</dbReference>
<reference evidence="5 6" key="1">
    <citation type="submission" date="2019-11" db="EMBL/GenBank/DDBJ databases">
        <title>The genome sequence of Methylocystis heyeri.</title>
        <authorList>
            <person name="Oshkin I.Y."/>
            <person name="Miroshnikov K."/>
            <person name="Dedysh S.N."/>
        </authorList>
    </citation>
    <scope>NUCLEOTIDE SEQUENCE [LARGE SCALE GENOMIC DNA]</scope>
    <source>
        <strain evidence="5 6">H2</strain>
    </source>
</reference>
<dbReference type="Pfam" id="PF01590">
    <property type="entry name" value="GAF"/>
    <property type="match status" value="1"/>
</dbReference>
<dbReference type="SUPFAM" id="SSF55073">
    <property type="entry name" value="Nucleotide cyclase"/>
    <property type="match status" value="1"/>
</dbReference>
<dbReference type="SMART" id="SM00086">
    <property type="entry name" value="PAC"/>
    <property type="match status" value="3"/>
</dbReference>
<dbReference type="Pfam" id="PF08448">
    <property type="entry name" value="PAS_4"/>
    <property type="match status" value="1"/>
</dbReference>
<dbReference type="SUPFAM" id="SSF141868">
    <property type="entry name" value="EAL domain-like"/>
    <property type="match status" value="1"/>
</dbReference>
<feature type="domain" description="PAS" evidence="1">
    <location>
        <begin position="491"/>
        <end position="536"/>
    </location>
</feature>
<organism evidence="5 6">
    <name type="scientific">Methylocystis heyeri</name>
    <dbReference type="NCBI Taxonomy" id="391905"/>
    <lineage>
        <taxon>Bacteria</taxon>
        <taxon>Pseudomonadati</taxon>
        <taxon>Pseudomonadota</taxon>
        <taxon>Alphaproteobacteria</taxon>
        <taxon>Hyphomicrobiales</taxon>
        <taxon>Methylocystaceae</taxon>
        <taxon>Methylocystis</taxon>
    </lineage>
</organism>
<dbReference type="InterPro" id="IPR035965">
    <property type="entry name" value="PAS-like_dom_sf"/>
</dbReference>
<dbReference type="Pfam" id="PF00563">
    <property type="entry name" value="EAL"/>
    <property type="match status" value="1"/>
</dbReference>
<dbReference type="CDD" id="cd01948">
    <property type="entry name" value="EAL"/>
    <property type="match status" value="1"/>
</dbReference>
<gene>
    <name evidence="5" type="ORF">H2LOC_013260</name>
</gene>
<dbReference type="InterPro" id="IPR000700">
    <property type="entry name" value="PAS-assoc_C"/>
</dbReference>
<accession>A0A6B8KHX9</accession>
<dbReference type="SMART" id="SM00091">
    <property type="entry name" value="PAS"/>
    <property type="match status" value="3"/>
</dbReference>
<sequence length="1052" mass="114130">MIMLPDQPPKSSPTLHEQKFLSVAESSSDFLGRDGSILYSRAAGEPAPNACDPGLLTKCGERCESAAAHVPGVEPAPIVPIGKDITARQLADFELTLLQSACEQSSEALFVTDSRTRFIIVNAAACRSLGYSREELLGMTPLDIDPDVTHEAIEKLLTPPGDFALETRHRAKDGRIFPVEVKGAVFETNGEKHIVALAHDITARKRMENTLRFIADPGEPNFLAALARHIGEALGVAYVVIDLLSANSGVAETIAFYAKGDIAPNVSYELAGTPCEGVAAKRTCCYPSGVQELFPKDRLLVEMGVESYAGAPLWDSTGKPLGLIAVMDTSPLADPAAATQILQLVAPRAAAELERSESDRQLRLGEQTFRSLAENLPDMVVRYDSDFRRTFLTRSHETLTGIPTQSLLGKTPVELWSAPNGPEGAAAFQAQLADVRDSAEPREWEVNWIRPDGSLGAVEVRGVPEFGSDGKVSGILTVSRNVTAKRGIDTQLRMAASVFGTAREGILITDPAGRILDANPAFTTISGYDRDEVLGKRPSLLSSGAQDTAFYQSMWSTLLAEGSWNGELTNRRKNGDLFVENLHIEAVRDEAGKVKHYVGIFSDVSQLKAHEEYLQHIAHHDALTGLPNRRLLTDRLTRAIAQAKSSGDMLAVLYFDLDGFKPINDNHGHGIGDQVLIDVGERLSRTLRAGDMVARIGGDEFVALLIGVGDTRECENTLRRLLDVINSPIAIDGNCFSLSASVGVSLYPADDSDDADMLLRYADQAMYFAKASGRNQFVFFGSQARSKIRGDNQMVHDLRHGLNQGQISVHYQPIIDVKTGRIVKAEALARWSHPVQGVISPSEFIPIAETGGLIHEIGDFVFKEAARVALSWSKCAGAPACGHPRISVNRSPRQFFGRDGVAPWVQHLIDNAIPGELLGVEITEGLLLENQPEVLAQLKQLRALGVAVSLDDFGTGYSALSYLKKFDIDYLKIDRSFVRDIVEDEHDRAIVEAIIAMAKRLGIELIAEGVETREQADLLAAGGCNLAQGFLYAEPLPEKDFLDFVLASGASC</sequence>
<dbReference type="Proteomes" id="UP000309061">
    <property type="component" value="Chromosome"/>
</dbReference>
<dbReference type="InterPro" id="IPR029787">
    <property type="entry name" value="Nucleotide_cyclase"/>
</dbReference>
<dbReference type="SUPFAM" id="SSF55781">
    <property type="entry name" value="GAF domain-like"/>
    <property type="match status" value="1"/>
</dbReference>
<dbReference type="InterPro" id="IPR001610">
    <property type="entry name" value="PAC"/>
</dbReference>
<proteinExistence type="predicted"/>
<evidence type="ECO:0000259" key="3">
    <source>
        <dbReference type="PROSITE" id="PS50883"/>
    </source>
</evidence>
<feature type="domain" description="PAS" evidence="1">
    <location>
        <begin position="94"/>
        <end position="138"/>
    </location>
</feature>
<dbReference type="CDD" id="cd01949">
    <property type="entry name" value="GGDEF"/>
    <property type="match status" value="1"/>
</dbReference>
<dbReference type="PROSITE" id="PS50883">
    <property type="entry name" value="EAL"/>
    <property type="match status" value="1"/>
</dbReference>
<dbReference type="InterPro" id="IPR035919">
    <property type="entry name" value="EAL_sf"/>
</dbReference>
<dbReference type="GO" id="GO:0003824">
    <property type="term" value="F:catalytic activity"/>
    <property type="evidence" value="ECO:0007669"/>
    <property type="project" value="UniProtKB-ARBA"/>
</dbReference>
<name>A0A6B8KHX9_9HYPH</name>
<feature type="domain" description="GGDEF" evidence="4">
    <location>
        <begin position="648"/>
        <end position="782"/>
    </location>
</feature>
<dbReference type="NCBIfam" id="TIGR00229">
    <property type="entry name" value="sensory_box"/>
    <property type="match status" value="3"/>
</dbReference>
<evidence type="ECO:0000259" key="1">
    <source>
        <dbReference type="PROSITE" id="PS50112"/>
    </source>
</evidence>
<dbReference type="InterPro" id="IPR029016">
    <property type="entry name" value="GAF-like_dom_sf"/>
</dbReference>
<dbReference type="Gene3D" id="3.20.20.450">
    <property type="entry name" value="EAL domain"/>
    <property type="match status" value="1"/>
</dbReference>
<dbReference type="SUPFAM" id="SSF55785">
    <property type="entry name" value="PYP-like sensor domain (PAS domain)"/>
    <property type="match status" value="3"/>
</dbReference>
<dbReference type="PROSITE" id="PS50887">
    <property type="entry name" value="GGDEF"/>
    <property type="match status" value="1"/>
</dbReference>
<dbReference type="Pfam" id="PF13426">
    <property type="entry name" value="PAS_9"/>
    <property type="match status" value="2"/>
</dbReference>
<dbReference type="Gene3D" id="3.30.450.40">
    <property type="match status" value="1"/>
</dbReference>
<dbReference type="CDD" id="cd00130">
    <property type="entry name" value="PAS"/>
    <property type="match status" value="2"/>
</dbReference>
<dbReference type="InterPro" id="IPR000014">
    <property type="entry name" value="PAS"/>
</dbReference>